<accession>A0A1J1ILI9</accession>
<dbReference type="Proteomes" id="UP000183832">
    <property type="component" value="Unassembled WGS sequence"/>
</dbReference>
<dbReference type="GO" id="GO:0098552">
    <property type="term" value="C:side of membrane"/>
    <property type="evidence" value="ECO:0007669"/>
    <property type="project" value="UniProtKB-KW"/>
</dbReference>
<proteinExistence type="predicted"/>
<keyword evidence="11" id="KW-1185">Reference proteome</keyword>
<dbReference type="InterPro" id="IPR045860">
    <property type="entry name" value="Snake_toxin-like_sf"/>
</dbReference>
<evidence type="ECO:0000256" key="3">
    <source>
        <dbReference type="ARBA" id="ARBA00022692"/>
    </source>
</evidence>
<dbReference type="PANTHER" id="PTHR33562">
    <property type="entry name" value="ATILLA, ISOFORM B-RELATED-RELATED"/>
    <property type="match status" value="1"/>
</dbReference>
<evidence type="ECO:0000256" key="4">
    <source>
        <dbReference type="ARBA" id="ARBA00022729"/>
    </source>
</evidence>
<dbReference type="EMBL" id="CVRI01000055">
    <property type="protein sequence ID" value="CRL01109.1"/>
    <property type="molecule type" value="Genomic_DNA"/>
</dbReference>
<evidence type="ECO:0000256" key="2">
    <source>
        <dbReference type="ARBA" id="ARBA00022622"/>
    </source>
</evidence>
<organism evidence="10 11">
    <name type="scientific">Clunio marinus</name>
    <dbReference type="NCBI Taxonomy" id="568069"/>
    <lineage>
        <taxon>Eukaryota</taxon>
        <taxon>Metazoa</taxon>
        <taxon>Ecdysozoa</taxon>
        <taxon>Arthropoda</taxon>
        <taxon>Hexapoda</taxon>
        <taxon>Insecta</taxon>
        <taxon>Pterygota</taxon>
        <taxon>Neoptera</taxon>
        <taxon>Endopterygota</taxon>
        <taxon>Diptera</taxon>
        <taxon>Nematocera</taxon>
        <taxon>Chironomoidea</taxon>
        <taxon>Chironomidae</taxon>
        <taxon>Clunio</taxon>
    </lineage>
</organism>
<sequence>MASFHYMIMIVACATVFAMMFHQGEAIKCFVCNSHNDTRCAEKPPPEDLNVDCSTTKGGSKYTFCRKIIQIIEFSVNNLPPDTRTIRGCGWEEGNYKNKCYQRSGFGGRQEVCACDKDGCNGAATVKATFGVLLAAVVVFFARA</sequence>
<dbReference type="SUPFAM" id="SSF57302">
    <property type="entry name" value="Snake toxin-like"/>
    <property type="match status" value="1"/>
</dbReference>
<keyword evidence="3" id="KW-0812">Transmembrane</keyword>
<keyword evidence="4 9" id="KW-0732">Signal</keyword>
<protein>
    <submittedName>
        <fullName evidence="10">CLUMA_CG014265, isoform A</fullName>
    </submittedName>
</protein>
<dbReference type="OrthoDB" id="6496929at2759"/>
<dbReference type="GO" id="GO:0030431">
    <property type="term" value="P:sleep"/>
    <property type="evidence" value="ECO:0007669"/>
    <property type="project" value="InterPro"/>
</dbReference>
<gene>
    <name evidence="10" type="primary">putative AGAP008113-PA</name>
    <name evidence="10" type="ORF">CLUMA_CG014265</name>
</gene>
<dbReference type="AlphaFoldDB" id="A0A1J1ILI9"/>
<evidence type="ECO:0000256" key="6">
    <source>
        <dbReference type="ARBA" id="ARBA00023136"/>
    </source>
</evidence>
<keyword evidence="5" id="KW-1133">Transmembrane helix</keyword>
<evidence type="ECO:0000313" key="10">
    <source>
        <dbReference type="EMBL" id="CRL01109.1"/>
    </source>
</evidence>
<comment type="subcellular location">
    <subcellularLocation>
        <location evidence="1">Membrane</location>
        <topology evidence="1">Lipid-anchor</topology>
        <topology evidence="1">GPI-anchor</topology>
    </subcellularLocation>
</comment>
<dbReference type="PANTHER" id="PTHR33562:SF14">
    <property type="entry name" value="PROTEIN QUIVER"/>
    <property type="match status" value="1"/>
</dbReference>
<dbReference type="InterPro" id="IPR031424">
    <property type="entry name" value="QVR-like"/>
</dbReference>
<name>A0A1J1ILI9_9DIPT</name>
<evidence type="ECO:0000256" key="1">
    <source>
        <dbReference type="ARBA" id="ARBA00004589"/>
    </source>
</evidence>
<keyword evidence="8" id="KW-0449">Lipoprotein</keyword>
<reference evidence="10 11" key="1">
    <citation type="submission" date="2015-04" db="EMBL/GenBank/DDBJ databases">
        <authorList>
            <person name="Syromyatnikov M.Y."/>
            <person name="Popov V.N."/>
        </authorList>
    </citation>
    <scope>NUCLEOTIDE SEQUENCE [LARGE SCALE GENOMIC DNA]</scope>
</reference>
<evidence type="ECO:0000256" key="7">
    <source>
        <dbReference type="ARBA" id="ARBA00023180"/>
    </source>
</evidence>
<evidence type="ECO:0000256" key="5">
    <source>
        <dbReference type="ARBA" id="ARBA00022989"/>
    </source>
</evidence>
<dbReference type="GO" id="GO:0032222">
    <property type="term" value="P:regulation of synaptic transmission, cholinergic"/>
    <property type="evidence" value="ECO:0007669"/>
    <property type="project" value="InterPro"/>
</dbReference>
<keyword evidence="7" id="KW-0325">Glycoprotein</keyword>
<feature type="chain" id="PRO_5012227343" evidence="9">
    <location>
        <begin position="27"/>
        <end position="144"/>
    </location>
</feature>
<evidence type="ECO:0000313" key="11">
    <source>
        <dbReference type="Proteomes" id="UP000183832"/>
    </source>
</evidence>
<evidence type="ECO:0000256" key="8">
    <source>
        <dbReference type="ARBA" id="ARBA00023288"/>
    </source>
</evidence>
<dbReference type="Pfam" id="PF17064">
    <property type="entry name" value="QVR"/>
    <property type="match status" value="1"/>
</dbReference>
<keyword evidence="6" id="KW-0472">Membrane</keyword>
<dbReference type="InterPro" id="IPR050975">
    <property type="entry name" value="Sleep_regulator"/>
</dbReference>
<keyword evidence="2" id="KW-0336">GPI-anchor</keyword>
<evidence type="ECO:0000256" key="9">
    <source>
        <dbReference type="SAM" id="SignalP"/>
    </source>
</evidence>
<feature type="signal peptide" evidence="9">
    <location>
        <begin position="1"/>
        <end position="26"/>
    </location>
</feature>
<dbReference type="STRING" id="568069.A0A1J1ILI9"/>